<evidence type="ECO:0000259" key="1">
    <source>
        <dbReference type="Pfam" id="PF12146"/>
    </source>
</evidence>
<feature type="domain" description="Serine aminopeptidase S33" evidence="1">
    <location>
        <begin position="126"/>
        <end position="337"/>
    </location>
</feature>
<dbReference type="SUPFAM" id="SSF53474">
    <property type="entry name" value="alpha/beta-Hydrolases"/>
    <property type="match status" value="1"/>
</dbReference>
<evidence type="ECO:0000313" key="3">
    <source>
        <dbReference type="Proteomes" id="UP000570595"/>
    </source>
</evidence>
<dbReference type="InterPro" id="IPR029058">
    <property type="entry name" value="AB_hydrolase_fold"/>
</dbReference>
<dbReference type="Pfam" id="PF12146">
    <property type="entry name" value="Hydrolase_4"/>
    <property type="match status" value="1"/>
</dbReference>
<name>A0A7J6LCC7_PEROL</name>
<protein>
    <recommendedName>
        <fullName evidence="1">Serine aminopeptidase S33 domain-containing protein</fullName>
    </recommendedName>
</protein>
<dbReference type="Proteomes" id="UP000570595">
    <property type="component" value="Unassembled WGS sequence"/>
</dbReference>
<comment type="caution">
    <text evidence="2">The sequence shown here is derived from an EMBL/GenBank/DDBJ whole genome shotgun (WGS) entry which is preliminary data.</text>
</comment>
<sequence length="671" mass="73882">MCLYACCACCCAGGAGCFAYQCRGTAREMRRLQDGEARRLEFPPESFSAPPEPLLKDKDEQDYTQYENAVLVRKSADSDAVKIWYKTYCPASEGDITCIIVTFHPYRSNSQFLVKNHARCLRHFEKAAVIVFDQPGCGRSDGCWGYMSSWDDHVALCESFVKKVVVPLRDKVSKEQHRSVPIYGFGESVGANVLVSSALQSSDLYNGIILAGPLVRDGDAVKAGGFANFLAKCEGPIFPKYPGAPMKDGLDKCFVDKDFADFTRTENKLLWRLPLRMKTNKSIKAGQESIEKSAAQLKTPILILQASYDKISSPDGSKLLYDLCGSEDKCIKVYDDCAEAGLKYSHELLSAEPVEMAKLVYNDITTWGASPICPSILDSVAEFCRRELEGCQEGYCPSSDDVPPGTYIWDSVPPELELKAAIMVVVYEFGSASAHFNLFDKSEKSEPFHSEFYQLKARSFTEDLFDYGVGKCYYFSLHNIGKKIWRGLSVGGGAVRKHALLCTKDPSTSDNPELVLYLDAVRGRQKRYEKLHIPINLIFRGIQNIKVASAFPLGPQGSGDGPCTSKVLSRGCESIKNGKYLNTSAILQLETGADGKQYATLTSNDGGDRFLPLTSVPVVPAEDYSTTGCCELGKTRIFICPTGADYLLLRAPGVELEMVYAGTNAFESELS</sequence>
<accession>A0A7J6LCC7</accession>
<proteinExistence type="predicted"/>
<dbReference type="PANTHER" id="PTHR11614">
    <property type="entry name" value="PHOSPHOLIPASE-RELATED"/>
    <property type="match status" value="1"/>
</dbReference>
<dbReference type="Gene3D" id="3.40.50.1820">
    <property type="entry name" value="alpha/beta hydrolase"/>
    <property type="match status" value="1"/>
</dbReference>
<dbReference type="EMBL" id="JABAHT010000383">
    <property type="protein sequence ID" value="KAF4656872.1"/>
    <property type="molecule type" value="Genomic_DNA"/>
</dbReference>
<reference evidence="2 3" key="1">
    <citation type="submission" date="2020-04" db="EMBL/GenBank/DDBJ databases">
        <title>Perkinsus olseni comparative genomics.</title>
        <authorList>
            <person name="Bogema D.R."/>
        </authorList>
    </citation>
    <scope>NUCLEOTIDE SEQUENCE [LARGE SCALE GENOMIC DNA]</scope>
    <source>
        <strain evidence="2">ATCC PRA-179</strain>
    </source>
</reference>
<evidence type="ECO:0000313" key="2">
    <source>
        <dbReference type="EMBL" id="KAF4656872.1"/>
    </source>
</evidence>
<dbReference type="OrthoDB" id="2498029at2759"/>
<dbReference type="InterPro" id="IPR051044">
    <property type="entry name" value="MAG_DAG_Lipase"/>
</dbReference>
<gene>
    <name evidence="2" type="ORF">FOZ61_006630</name>
</gene>
<organism evidence="2 3">
    <name type="scientific">Perkinsus olseni</name>
    <name type="common">Perkinsus atlanticus</name>
    <dbReference type="NCBI Taxonomy" id="32597"/>
    <lineage>
        <taxon>Eukaryota</taxon>
        <taxon>Sar</taxon>
        <taxon>Alveolata</taxon>
        <taxon>Perkinsozoa</taxon>
        <taxon>Perkinsea</taxon>
        <taxon>Perkinsida</taxon>
        <taxon>Perkinsidae</taxon>
        <taxon>Perkinsus</taxon>
    </lineage>
</organism>
<dbReference type="InterPro" id="IPR022742">
    <property type="entry name" value="Hydrolase_4"/>
</dbReference>
<dbReference type="AlphaFoldDB" id="A0A7J6LCC7"/>